<comment type="caution">
    <text evidence="1">The sequence shown here is derived from an EMBL/GenBank/DDBJ whole genome shotgun (WGS) entry which is preliminary data.</text>
</comment>
<accession>A0AAW2UT35</accession>
<dbReference type="AlphaFoldDB" id="A0AAW2UT35"/>
<dbReference type="EMBL" id="JACGWJ010000005">
    <property type="protein sequence ID" value="KAL0419582.1"/>
    <property type="molecule type" value="Genomic_DNA"/>
</dbReference>
<name>A0AAW2UT35_SESRA</name>
<reference evidence="1" key="1">
    <citation type="submission" date="2020-06" db="EMBL/GenBank/DDBJ databases">
        <authorList>
            <person name="Li T."/>
            <person name="Hu X."/>
            <person name="Zhang T."/>
            <person name="Song X."/>
            <person name="Zhang H."/>
            <person name="Dai N."/>
            <person name="Sheng W."/>
            <person name="Hou X."/>
            <person name="Wei L."/>
        </authorList>
    </citation>
    <scope>NUCLEOTIDE SEQUENCE</scope>
    <source>
        <strain evidence="1">G02</strain>
        <tissue evidence="1">Leaf</tissue>
    </source>
</reference>
<gene>
    <name evidence="1" type="ORF">Sradi_1371700</name>
</gene>
<evidence type="ECO:0000313" key="1">
    <source>
        <dbReference type="EMBL" id="KAL0419582.1"/>
    </source>
</evidence>
<organism evidence="1">
    <name type="scientific">Sesamum radiatum</name>
    <name type="common">Black benniseed</name>
    <dbReference type="NCBI Taxonomy" id="300843"/>
    <lineage>
        <taxon>Eukaryota</taxon>
        <taxon>Viridiplantae</taxon>
        <taxon>Streptophyta</taxon>
        <taxon>Embryophyta</taxon>
        <taxon>Tracheophyta</taxon>
        <taxon>Spermatophyta</taxon>
        <taxon>Magnoliopsida</taxon>
        <taxon>eudicotyledons</taxon>
        <taxon>Gunneridae</taxon>
        <taxon>Pentapetalae</taxon>
        <taxon>asterids</taxon>
        <taxon>lamiids</taxon>
        <taxon>Lamiales</taxon>
        <taxon>Pedaliaceae</taxon>
        <taxon>Sesamum</taxon>
    </lineage>
</organism>
<proteinExistence type="predicted"/>
<protein>
    <submittedName>
        <fullName evidence="1">Uncharacterized protein</fullName>
    </submittedName>
</protein>
<sequence length="87" mass="9426">MSFYTSLCVTKYPGQVLNTKLIQKWVPTFIPAFTLWVAGLSRGNQAVRASSAFAAIMASLMAKKTAEARKNGGSPTAFDECMALSFQ</sequence>
<reference evidence="1" key="2">
    <citation type="journal article" date="2024" name="Plant">
        <title>Genomic evolution and insights into agronomic trait innovations of Sesamum species.</title>
        <authorList>
            <person name="Miao H."/>
            <person name="Wang L."/>
            <person name="Qu L."/>
            <person name="Liu H."/>
            <person name="Sun Y."/>
            <person name="Le M."/>
            <person name="Wang Q."/>
            <person name="Wei S."/>
            <person name="Zheng Y."/>
            <person name="Lin W."/>
            <person name="Duan Y."/>
            <person name="Cao H."/>
            <person name="Xiong S."/>
            <person name="Wang X."/>
            <person name="Wei L."/>
            <person name="Li C."/>
            <person name="Ma Q."/>
            <person name="Ju M."/>
            <person name="Zhao R."/>
            <person name="Li G."/>
            <person name="Mu C."/>
            <person name="Tian Q."/>
            <person name="Mei H."/>
            <person name="Zhang T."/>
            <person name="Gao T."/>
            <person name="Zhang H."/>
        </authorList>
    </citation>
    <scope>NUCLEOTIDE SEQUENCE</scope>
    <source>
        <strain evidence="1">G02</strain>
    </source>
</reference>